<dbReference type="RefSeq" id="WP_093794972.1">
    <property type="nucleotide sequence ID" value="NZ_CP155571.1"/>
</dbReference>
<evidence type="ECO:0000313" key="3">
    <source>
        <dbReference type="Proteomes" id="UP000216052"/>
    </source>
</evidence>
<keyword evidence="3" id="KW-1185">Reference proteome</keyword>
<feature type="domain" description="Methylene-tetrahydrofolate reductase C-terminal-like" evidence="1">
    <location>
        <begin position="115"/>
        <end position="208"/>
    </location>
</feature>
<dbReference type="EMBL" id="CP155571">
    <property type="protein sequence ID" value="XFO71871.1"/>
    <property type="molecule type" value="Genomic_DNA"/>
</dbReference>
<reference evidence="2" key="1">
    <citation type="submission" date="2024-05" db="EMBL/GenBank/DDBJ databases">
        <title>Isolation and characterization of Sporomusa carbonis sp. nov., a carboxydotrophic hydrogenogen in the genus of Sporomusa isolated from a charcoal burning pile.</title>
        <authorList>
            <person name="Boeer T."/>
            <person name="Rosenbaum F."/>
            <person name="Eysell L."/>
            <person name="Mueller V."/>
            <person name="Daniel R."/>
            <person name="Poehlein A."/>
        </authorList>
    </citation>
    <scope>NUCLEOTIDE SEQUENCE [LARGE SCALE GENOMIC DNA]</scope>
    <source>
        <strain evidence="2">DSM 3132</strain>
    </source>
</reference>
<evidence type="ECO:0000259" key="1">
    <source>
        <dbReference type="Pfam" id="PF12225"/>
    </source>
</evidence>
<accession>A0ABZ3J159</accession>
<evidence type="ECO:0000313" key="2">
    <source>
        <dbReference type="EMBL" id="XFO71871.1"/>
    </source>
</evidence>
<dbReference type="PANTHER" id="PTHR38755:SF1">
    <property type="entry name" value="METHYLENE-TETRAHYDROFOLATE REDUCTASE C-TERMINAL DOMAIN-CONTAINING PROTEIN"/>
    <property type="match status" value="1"/>
</dbReference>
<name>A0ABZ3J159_SPOA4</name>
<dbReference type="InterPro" id="IPR022026">
    <property type="entry name" value="DUF5981"/>
</dbReference>
<organism evidence="2 3">
    <name type="scientific">Sporomusa acidovorans (strain ATCC 49682 / DSM 3132 / Mol)</name>
    <dbReference type="NCBI Taxonomy" id="1123286"/>
    <lineage>
        <taxon>Bacteria</taxon>
        <taxon>Bacillati</taxon>
        <taxon>Bacillota</taxon>
        <taxon>Negativicutes</taxon>
        <taxon>Selenomonadales</taxon>
        <taxon>Sporomusaceae</taxon>
        <taxon>Sporomusa</taxon>
    </lineage>
</organism>
<protein>
    <recommendedName>
        <fullName evidence="1">Methylene-tetrahydrofolate reductase C-terminal-like domain-containing protein</fullName>
    </recommendedName>
</protein>
<proteinExistence type="predicted"/>
<dbReference type="Pfam" id="PF12225">
    <property type="entry name" value="DUF5981"/>
    <property type="match status" value="1"/>
</dbReference>
<dbReference type="PANTHER" id="PTHR38755">
    <property type="entry name" value="5,10-METHYLENETETRAHYDROFOLATE REDUCTASE"/>
    <property type="match status" value="1"/>
</dbReference>
<sequence length="225" mass="24492">MIVAEIKPIEEIADSIKAIKGVKKVLVAGCGGCVTVCLSGGQKETDILASALRMKMEVDGQPVQIETATYERQCDPEYVVRFKEHLKDVDVVVSMACGVGVQFMAENYPEIIFVPGQNTKFAGAAIEHGVWEERCMLCGECVLAKTGGVCPIIRCSKSLLNGPCGGSQNGVCEVSKDTPCAWQLIYDRLKGQGRLDLMTEVLPAKNWSKNRDGGPRKIVREDVRL</sequence>
<gene>
    <name evidence="2" type="ORF">SPACI_019140</name>
</gene>
<dbReference type="Proteomes" id="UP000216052">
    <property type="component" value="Chromosome"/>
</dbReference>